<gene>
    <name evidence="1" type="ORF">E5672_00015</name>
</gene>
<comment type="caution">
    <text evidence="1">The sequence shown here is derived from an EMBL/GenBank/DDBJ whole genome shotgun (WGS) entry which is preliminary data.</text>
</comment>
<protein>
    <submittedName>
        <fullName evidence="1">Uncharacterized protein</fullName>
    </submittedName>
</protein>
<dbReference type="Proteomes" id="UP000305471">
    <property type="component" value="Unassembled WGS sequence"/>
</dbReference>
<sequence length="90" mass="9852">MSTFSFNNGRIEVEGKVLADNLEGQLSMYQTGSLKQWGGHFDSSDFSLIENREKKFLIIPGQINGMVVFTNFNGDTITFKGSGNPNAGSI</sequence>
<dbReference type="EMBL" id="SWCO01000001">
    <property type="protein sequence ID" value="TKB04519.1"/>
    <property type="molecule type" value="Genomic_DNA"/>
</dbReference>
<evidence type="ECO:0000313" key="2">
    <source>
        <dbReference type="Proteomes" id="UP000305471"/>
    </source>
</evidence>
<proteinExistence type="predicted"/>
<organism evidence="1 2">
    <name type="scientific">Alteromonas portus</name>
    <dbReference type="NCBI Taxonomy" id="2565549"/>
    <lineage>
        <taxon>Bacteria</taxon>
        <taxon>Pseudomonadati</taxon>
        <taxon>Pseudomonadota</taxon>
        <taxon>Gammaproteobacteria</taxon>
        <taxon>Alteromonadales</taxon>
        <taxon>Alteromonadaceae</taxon>
        <taxon>Alteromonas/Salinimonas group</taxon>
        <taxon>Alteromonas</taxon>
    </lineage>
</organism>
<accession>A0A4U0ZME1</accession>
<name>A0A4U0ZME1_9ALTE</name>
<dbReference type="RefSeq" id="WP_136780379.1">
    <property type="nucleotide sequence ID" value="NZ_SWCO01000001.1"/>
</dbReference>
<reference evidence="1 2" key="1">
    <citation type="submission" date="2019-04" db="EMBL/GenBank/DDBJ databases">
        <title>Alteromonas portus sp. nov., an alginate lyase-excreting marine bacterium.</title>
        <authorList>
            <person name="Huang H."/>
            <person name="Mo K."/>
            <person name="Bao S."/>
        </authorList>
    </citation>
    <scope>NUCLEOTIDE SEQUENCE [LARGE SCALE GENOMIC DNA]</scope>
    <source>
        <strain evidence="1 2">HB161718</strain>
    </source>
</reference>
<dbReference type="AlphaFoldDB" id="A0A4U0ZME1"/>
<keyword evidence="2" id="KW-1185">Reference proteome</keyword>
<evidence type="ECO:0000313" key="1">
    <source>
        <dbReference type="EMBL" id="TKB04519.1"/>
    </source>
</evidence>